<dbReference type="AlphaFoldDB" id="A0A6A0GR68"/>
<feature type="region of interest" description="Disordered" evidence="1">
    <location>
        <begin position="106"/>
        <end position="128"/>
    </location>
</feature>
<dbReference type="EMBL" id="JQDR03016431">
    <property type="protein sequence ID" value="KAA0185266.1"/>
    <property type="molecule type" value="Genomic_DNA"/>
</dbReference>
<sequence>MGAEAEDIFRTFELGEADARKFELVLKKYDDYFKPKRGVGQNSFERSGGASMRSMCGIIPKSWDLRPQGNRKSFQAPARRGINEIIDARTDSGDETEPTYFIEVQTQEQSRAHESDGVARETMDEAGG</sequence>
<proteinExistence type="predicted"/>
<feature type="compositionally biased region" description="Basic and acidic residues" evidence="1">
    <location>
        <begin position="110"/>
        <end position="128"/>
    </location>
</feature>
<evidence type="ECO:0000256" key="1">
    <source>
        <dbReference type="SAM" id="MobiDB-lite"/>
    </source>
</evidence>
<organism evidence="2">
    <name type="scientific">Hyalella azteca</name>
    <name type="common">Amphipod</name>
    <dbReference type="NCBI Taxonomy" id="294128"/>
    <lineage>
        <taxon>Eukaryota</taxon>
        <taxon>Metazoa</taxon>
        <taxon>Ecdysozoa</taxon>
        <taxon>Arthropoda</taxon>
        <taxon>Crustacea</taxon>
        <taxon>Multicrustacea</taxon>
        <taxon>Malacostraca</taxon>
        <taxon>Eumalacostraca</taxon>
        <taxon>Peracarida</taxon>
        <taxon>Amphipoda</taxon>
        <taxon>Senticaudata</taxon>
        <taxon>Talitrida</taxon>
        <taxon>Talitroidea</taxon>
        <taxon>Hyalellidae</taxon>
        <taxon>Hyalella</taxon>
    </lineage>
</organism>
<dbReference type="Proteomes" id="UP000711488">
    <property type="component" value="Unassembled WGS sequence"/>
</dbReference>
<protein>
    <submittedName>
        <fullName evidence="2">Uncharacterized protein</fullName>
    </submittedName>
</protein>
<reference evidence="2" key="1">
    <citation type="submission" date="2014-08" db="EMBL/GenBank/DDBJ databases">
        <authorList>
            <person name="Murali S."/>
            <person name="Richards S."/>
            <person name="Bandaranaike D."/>
            <person name="Bellair M."/>
            <person name="Blankenburg K."/>
            <person name="Chao H."/>
            <person name="Dinh H."/>
            <person name="Doddapaneni H."/>
            <person name="Dugan-Rocha S."/>
            <person name="Elkadiri S."/>
            <person name="Gnanaolivu R."/>
            <person name="Hughes D."/>
            <person name="Lee S."/>
            <person name="Li M."/>
            <person name="Ming W."/>
            <person name="Munidasa M."/>
            <person name="Muniz J."/>
            <person name="Nguyen L."/>
            <person name="Osuji N."/>
            <person name="Pu L.-L."/>
            <person name="Puazo M."/>
            <person name="Skinner E."/>
            <person name="Qu C."/>
            <person name="Quiroz J."/>
            <person name="Raj R."/>
            <person name="Weissenberger G."/>
            <person name="Xin Y."/>
            <person name="Zou X."/>
            <person name="Han Y."/>
            <person name="Worley K."/>
            <person name="Muzny D."/>
            <person name="Gibbs R."/>
        </authorList>
    </citation>
    <scope>NUCLEOTIDE SEQUENCE</scope>
    <source>
        <strain evidence="2">HAZT.00-mixed</strain>
        <tissue evidence="2">Whole organism</tissue>
    </source>
</reference>
<gene>
    <name evidence="2" type="ORF">HAZT_HAZT011157</name>
</gene>
<reference evidence="2" key="2">
    <citation type="journal article" date="2018" name="Environ. Sci. Technol.">
        <title>The Toxicogenome of Hyalella azteca: A Model for Sediment Ecotoxicology and Evolutionary Toxicology.</title>
        <authorList>
            <person name="Poynton H.C."/>
            <person name="Hasenbein S."/>
            <person name="Benoit J.B."/>
            <person name="Sepulveda M.S."/>
            <person name="Poelchau M.F."/>
            <person name="Hughes D.S.T."/>
            <person name="Murali S.C."/>
            <person name="Chen S."/>
            <person name="Glastad K.M."/>
            <person name="Goodisman M.A.D."/>
            <person name="Werren J.H."/>
            <person name="Vineis J.H."/>
            <person name="Bowen J.L."/>
            <person name="Friedrich M."/>
            <person name="Jones J."/>
            <person name="Robertson H.M."/>
            <person name="Feyereisen R."/>
            <person name="Mechler-Hickson A."/>
            <person name="Mathers N."/>
            <person name="Lee C.E."/>
            <person name="Colbourne J.K."/>
            <person name="Biales A."/>
            <person name="Johnston J.S."/>
            <person name="Wellborn G.A."/>
            <person name="Rosendale A.J."/>
            <person name="Cridge A.G."/>
            <person name="Munoz-Torres M.C."/>
            <person name="Bain P.A."/>
            <person name="Manny A.R."/>
            <person name="Major K.M."/>
            <person name="Lambert F.N."/>
            <person name="Vulpe C.D."/>
            <person name="Tuck P."/>
            <person name="Blalock B.J."/>
            <person name="Lin Y.Y."/>
            <person name="Smith M.E."/>
            <person name="Ochoa-Acuna H."/>
            <person name="Chen M.M."/>
            <person name="Childers C.P."/>
            <person name="Qu J."/>
            <person name="Dugan S."/>
            <person name="Lee S.L."/>
            <person name="Chao H."/>
            <person name="Dinh H."/>
            <person name="Han Y."/>
            <person name="Doddapaneni H."/>
            <person name="Worley K.C."/>
            <person name="Muzny D.M."/>
            <person name="Gibbs R.A."/>
            <person name="Richards S."/>
        </authorList>
    </citation>
    <scope>NUCLEOTIDE SEQUENCE</scope>
    <source>
        <strain evidence="2">HAZT.00-mixed</strain>
        <tissue evidence="2">Whole organism</tissue>
    </source>
</reference>
<comment type="caution">
    <text evidence="2">The sequence shown here is derived from an EMBL/GenBank/DDBJ whole genome shotgun (WGS) entry which is preliminary data.</text>
</comment>
<accession>A0A6A0GR68</accession>
<name>A0A6A0GR68_HYAAZ</name>
<evidence type="ECO:0000313" key="2">
    <source>
        <dbReference type="EMBL" id="KAA0185266.1"/>
    </source>
</evidence>
<reference evidence="2" key="3">
    <citation type="submission" date="2019-06" db="EMBL/GenBank/DDBJ databases">
        <authorList>
            <person name="Poynton C."/>
            <person name="Hasenbein S."/>
            <person name="Benoit J.B."/>
            <person name="Sepulveda M.S."/>
            <person name="Poelchau M.F."/>
            <person name="Murali S.C."/>
            <person name="Chen S."/>
            <person name="Glastad K.M."/>
            <person name="Werren J.H."/>
            <person name="Vineis J.H."/>
            <person name="Bowen J.L."/>
            <person name="Friedrich M."/>
            <person name="Jones J."/>
            <person name="Robertson H.M."/>
            <person name="Feyereisen R."/>
            <person name="Mechler-Hickson A."/>
            <person name="Mathers N."/>
            <person name="Lee C.E."/>
            <person name="Colbourne J.K."/>
            <person name="Biales A."/>
            <person name="Johnston J.S."/>
            <person name="Wellborn G.A."/>
            <person name="Rosendale A.J."/>
            <person name="Cridge A.G."/>
            <person name="Munoz-Torres M.C."/>
            <person name="Bain P.A."/>
            <person name="Manny A.R."/>
            <person name="Major K.M."/>
            <person name="Lambert F.N."/>
            <person name="Vulpe C.D."/>
            <person name="Tuck P."/>
            <person name="Blalock B.J."/>
            <person name="Lin Y.-Y."/>
            <person name="Smith M.E."/>
            <person name="Ochoa-Acuna H."/>
            <person name="Chen M.-J.M."/>
            <person name="Childers C.P."/>
            <person name="Qu J."/>
            <person name="Dugan S."/>
            <person name="Lee S.L."/>
            <person name="Chao H."/>
            <person name="Dinh H."/>
            <person name="Han Y."/>
            <person name="Doddapaneni H."/>
            <person name="Worley K.C."/>
            <person name="Muzny D.M."/>
            <person name="Gibbs R.A."/>
            <person name="Richards S."/>
        </authorList>
    </citation>
    <scope>NUCLEOTIDE SEQUENCE</scope>
    <source>
        <strain evidence="2">HAZT.00-mixed</strain>
        <tissue evidence="2">Whole organism</tissue>
    </source>
</reference>